<protein>
    <recommendedName>
        <fullName evidence="3">Histone-lysine N-methyltransferase SETMAR</fullName>
    </recommendedName>
</protein>
<evidence type="ECO:0000313" key="1">
    <source>
        <dbReference type="EMBL" id="GBO23803.1"/>
    </source>
</evidence>
<dbReference type="InterPro" id="IPR036397">
    <property type="entry name" value="RNaseH_sf"/>
</dbReference>
<dbReference type="GO" id="GO:0003676">
    <property type="term" value="F:nucleic acid binding"/>
    <property type="evidence" value="ECO:0007669"/>
    <property type="project" value="InterPro"/>
</dbReference>
<evidence type="ECO:0000313" key="2">
    <source>
        <dbReference type="Proteomes" id="UP000499080"/>
    </source>
</evidence>
<sequence length="111" mass="12527">MLQGQDNYPTLNSVSIKMSLAKQAIRIVEHQPYSPDLVPCDFFLFPVVKSALKGIRFVSADAMKAEATEVMRGLSGNDLKHSFGRSEIHIERYKGRGWGYIKDDNIKIVKN</sequence>
<dbReference type="AlphaFoldDB" id="A0A4Y2VET9"/>
<dbReference type="OrthoDB" id="10017160at2759"/>
<accession>A0A4Y2VET9</accession>
<comment type="caution">
    <text evidence="1">The sequence shown here is derived from an EMBL/GenBank/DDBJ whole genome shotgun (WGS) entry which is preliminary data.</text>
</comment>
<proteinExistence type="predicted"/>
<keyword evidence="2" id="KW-1185">Reference proteome</keyword>
<gene>
    <name evidence="1" type="ORF">AVEN_29984_1</name>
</gene>
<dbReference type="EMBL" id="BGPR01046841">
    <property type="protein sequence ID" value="GBO23803.1"/>
    <property type="molecule type" value="Genomic_DNA"/>
</dbReference>
<dbReference type="Gene3D" id="3.30.420.10">
    <property type="entry name" value="Ribonuclease H-like superfamily/Ribonuclease H"/>
    <property type="match status" value="1"/>
</dbReference>
<dbReference type="Proteomes" id="UP000499080">
    <property type="component" value="Unassembled WGS sequence"/>
</dbReference>
<name>A0A4Y2VET9_ARAVE</name>
<evidence type="ECO:0008006" key="3">
    <source>
        <dbReference type="Google" id="ProtNLM"/>
    </source>
</evidence>
<organism evidence="1 2">
    <name type="scientific">Araneus ventricosus</name>
    <name type="common">Orbweaver spider</name>
    <name type="synonym">Epeira ventricosa</name>
    <dbReference type="NCBI Taxonomy" id="182803"/>
    <lineage>
        <taxon>Eukaryota</taxon>
        <taxon>Metazoa</taxon>
        <taxon>Ecdysozoa</taxon>
        <taxon>Arthropoda</taxon>
        <taxon>Chelicerata</taxon>
        <taxon>Arachnida</taxon>
        <taxon>Araneae</taxon>
        <taxon>Araneomorphae</taxon>
        <taxon>Entelegynae</taxon>
        <taxon>Araneoidea</taxon>
        <taxon>Araneidae</taxon>
        <taxon>Araneus</taxon>
    </lineage>
</organism>
<reference evidence="1 2" key="1">
    <citation type="journal article" date="2019" name="Sci. Rep.">
        <title>Orb-weaving spider Araneus ventricosus genome elucidates the spidroin gene catalogue.</title>
        <authorList>
            <person name="Kono N."/>
            <person name="Nakamura H."/>
            <person name="Ohtoshi R."/>
            <person name="Moran D.A.P."/>
            <person name="Shinohara A."/>
            <person name="Yoshida Y."/>
            <person name="Fujiwara M."/>
            <person name="Mori M."/>
            <person name="Tomita M."/>
            <person name="Arakawa K."/>
        </authorList>
    </citation>
    <scope>NUCLEOTIDE SEQUENCE [LARGE SCALE GENOMIC DNA]</scope>
</reference>